<protein>
    <recommendedName>
        <fullName evidence="5">HTH lysR-type domain-containing protein</fullName>
    </recommendedName>
</protein>
<dbReference type="InterPro" id="IPR000847">
    <property type="entry name" value="LysR_HTH_N"/>
</dbReference>
<dbReference type="Pfam" id="PF03466">
    <property type="entry name" value="LysR_substrate"/>
    <property type="match status" value="1"/>
</dbReference>
<dbReference type="Proteomes" id="UP000431401">
    <property type="component" value="Unassembled WGS sequence"/>
</dbReference>
<evidence type="ECO:0000256" key="2">
    <source>
        <dbReference type="ARBA" id="ARBA00023015"/>
    </source>
</evidence>
<dbReference type="GO" id="GO:0003700">
    <property type="term" value="F:DNA-binding transcription factor activity"/>
    <property type="evidence" value="ECO:0007669"/>
    <property type="project" value="InterPro"/>
</dbReference>
<dbReference type="OrthoDB" id="570111at2"/>
<dbReference type="EMBL" id="WEGI01000024">
    <property type="protein sequence ID" value="MQY31840.1"/>
    <property type="molecule type" value="Genomic_DNA"/>
</dbReference>
<evidence type="ECO:0000313" key="7">
    <source>
        <dbReference type="Proteomes" id="UP000431401"/>
    </source>
</evidence>
<dbReference type="PROSITE" id="PS50931">
    <property type="entry name" value="HTH_LYSR"/>
    <property type="match status" value="1"/>
</dbReference>
<dbReference type="InterPro" id="IPR036388">
    <property type="entry name" value="WH-like_DNA-bd_sf"/>
</dbReference>
<proteinExistence type="inferred from homology"/>
<gene>
    <name evidence="6" type="ORF">NRB56_74510</name>
</gene>
<name>A0A7K0E178_9NOCA</name>
<accession>A0A7K0E178</accession>
<evidence type="ECO:0000313" key="6">
    <source>
        <dbReference type="EMBL" id="MQY31840.1"/>
    </source>
</evidence>
<dbReference type="RefSeq" id="WP_153349052.1">
    <property type="nucleotide sequence ID" value="NZ_WEGI01000024.1"/>
</dbReference>
<keyword evidence="7" id="KW-1185">Reference proteome</keyword>
<feature type="domain" description="HTH lysR-type" evidence="5">
    <location>
        <begin position="13"/>
        <end position="70"/>
    </location>
</feature>
<evidence type="ECO:0000256" key="3">
    <source>
        <dbReference type="ARBA" id="ARBA00023125"/>
    </source>
</evidence>
<evidence type="ECO:0000256" key="1">
    <source>
        <dbReference type="ARBA" id="ARBA00009437"/>
    </source>
</evidence>
<dbReference type="Gene3D" id="3.40.190.290">
    <property type="match status" value="1"/>
</dbReference>
<dbReference type="InterPro" id="IPR005119">
    <property type="entry name" value="LysR_subst-bd"/>
</dbReference>
<dbReference type="Pfam" id="PF00126">
    <property type="entry name" value="HTH_1"/>
    <property type="match status" value="1"/>
</dbReference>
<organism evidence="6 7">
    <name type="scientific">Nocardia aurantia</name>
    <dbReference type="NCBI Taxonomy" id="2585199"/>
    <lineage>
        <taxon>Bacteria</taxon>
        <taxon>Bacillati</taxon>
        <taxon>Actinomycetota</taxon>
        <taxon>Actinomycetes</taxon>
        <taxon>Mycobacteriales</taxon>
        <taxon>Nocardiaceae</taxon>
        <taxon>Nocardia</taxon>
    </lineage>
</organism>
<dbReference type="PANTHER" id="PTHR30537:SF3">
    <property type="entry name" value="TRANSCRIPTIONAL REGULATORY PROTEIN"/>
    <property type="match status" value="1"/>
</dbReference>
<evidence type="ECO:0000256" key="4">
    <source>
        <dbReference type="ARBA" id="ARBA00023163"/>
    </source>
</evidence>
<sequence>MAVLNASKLLRQLRTDDLRYFLAVANLGRLGAAADHLGVDTSTVSRRLRALEKTLGSSVLKRAADGWELTDFGRTIAAEARPIEAALEGVARAVEGDPEDAIRGNFRLTVPDGFSAVFAVPALARLRRHHPELNVEMVTATRQLNLHQSGFDLAIAVGVPVTRRLFTETLAEYRLSFYATADYLRRHGRPASTDDLRHHTLIFYVDSLLQVGDLDLSQYAPGIDAQFTTTNIFAQLEAAARGAGIGLIPKFMALRAPELEEITEIADRSRLQFTLAARRDVLSRPAFTAVRTALFQEVTSRHNELV</sequence>
<dbReference type="SUPFAM" id="SSF46785">
    <property type="entry name" value="Winged helix' DNA-binding domain"/>
    <property type="match status" value="1"/>
</dbReference>
<comment type="similarity">
    <text evidence="1">Belongs to the LysR transcriptional regulatory family.</text>
</comment>
<evidence type="ECO:0000259" key="5">
    <source>
        <dbReference type="PROSITE" id="PS50931"/>
    </source>
</evidence>
<dbReference type="InterPro" id="IPR036390">
    <property type="entry name" value="WH_DNA-bd_sf"/>
</dbReference>
<dbReference type="PANTHER" id="PTHR30537">
    <property type="entry name" value="HTH-TYPE TRANSCRIPTIONAL REGULATOR"/>
    <property type="match status" value="1"/>
</dbReference>
<dbReference type="GO" id="GO:0043565">
    <property type="term" value="F:sequence-specific DNA binding"/>
    <property type="evidence" value="ECO:0007669"/>
    <property type="project" value="TreeGrafter"/>
</dbReference>
<reference evidence="6 7" key="1">
    <citation type="submission" date="2019-10" db="EMBL/GenBank/DDBJ databases">
        <title>Nocardia macrotermitis sp. nov. and Nocardia aurantia sp. nov., isolated from the gut of fungus growing-termite Macrotermes natalensis.</title>
        <authorList>
            <person name="Benndorf R."/>
            <person name="Schwitalla J."/>
            <person name="Martin K."/>
            <person name="De Beer W."/>
            <person name="Kaster A.-K."/>
            <person name="Vollmers J."/>
            <person name="Poulsen M."/>
            <person name="Beemelmanns C."/>
        </authorList>
    </citation>
    <scope>NUCLEOTIDE SEQUENCE [LARGE SCALE GENOMIC DNA]</scope>
    <source>
        <strain evidence="6 7">RB56</strain>
    </source>
</reference>
<keyword evidence="4" id="KW-0804">Transcription</keyword>
<dbReference type="GO" id="GO:0006351">
    <property type="term" value="P:DNA-templated transcription"/>
    <property type="evidence" value="ECO:0007669"/>
    <property type="project" value="TreeGrafter"/>
</dbReference>
<dbReference type="Gene3D" id="1.10.10.10">
    <property type="entry name" value="Winged helix-like DNA-binding domain superfamily/Winged helix DNA-binding domain"/>
    <property type="match status" value="1"/>
</dbReference>
<dbReference type="SUPFAM" id="SSF53850">
    <property type="entry name" value="Periplasmic binding protein-like II"/>
    <property type="match status" value="1"/>
</dbReference>
<keyword evidence="3" id="KW-0238">DNA-binding</keyword>
<dbReference type="AlphaFoldDB" id="A0A7K0E178"/>
<comment type="caution">
    <text evidence="6">The sequence shown here is derived from an EMBL/GenBank/DDBJ whole genome shotgun (WGS) entry which is preliminary data.</text>
</comment>
<dbReference type="InterPro" id="IPR058163">
    <property type="entry name" value="LysR-type_TF_proteobact-type"/>
</dbReference>
<keyword evidence="2" id="KW-0805">Transcription regulation</keyword>